<dbReference type="RefSeq" id="WP_112747771.1">
    <property type="nucleotide sequence ID" value="NZ_QMFY01000007.1"/>
</dbReference>
<evidence type="ECO:0000313" key="1">
    <source>
        <dbReference type="EMBL" id="RAW00429.1"/>
    </source>
</evidence>
<dbReference type="OrthoDB" id="977761at2"/>
<keyword evidence="2" id="KW-1185">Reference proteome</keyword>
<accession>A0A364Y151</accession>
<proteinExistence type="predicted"/>
<dbReference type="EMBL" id="QMFY01000007">
    <property type="protein sequence ID" value="RAW00429.1"/>
    <property type="molecule type" value="Genomic_DNA"/>
</dbReference>
<dbReference type="AlphaFoldDB" id="A0A364Y151"/>
<name>A0A364Y151_9BACT</name>
<evidence type="ECO:0000313" key="2">
    <source>
        <dbReference type="Proteomes" id="UP000251889"/>
    </source>
</evidence>
<dbReference type="PROSITE" id="PS51257">
    <property type="entry name" value="PROKAR_LIPOPROTEIN"/>
    <property type="match status" value="1"/>
</dbReference>
<comment type="caution">
    <text evidence="1">The sequence shown here is derived from an EMBL/GenBank/DDBJ whole genome shotgun (WGS) entry which is preliminary data.</text>
</comment>
<protein>
    <submittedName>
        <fullName evidence="1">Uncharacterized protein</fullName>
    </submittedName>
</protein>
<sequence length="280" mass="31186">MNTKFTPFSFLFIFLLLIACGGEKTEHEQYEDATSGIRYNTYKTASRVTLKTSVEAYNLANADSNKIQEPYLHLLLGYGWTISGKPTLAFAEADIVEEDKDAKLVYLAQSLRSITMYQAGWPGIAKEEAIKAKEKVAKTPNTNVTYEAAVFYLLMGTVFVKEKDFEQAKFFWAGFATETDIHWPYQLCDAAADLNAGRIQQGLQKVKVISQDPAVPPILRAALAAEISKIEIHAGGDVDSSMFWPKLIAGLIWEELKNSSDATLRKIANMARDLQQSLPN</sequence>
<reference evidence="1 2" key="1">
    <citation type="submission" date="2018-06" db="EMBL/GenBank/DDBJ databases">
        <title>Chryseolinea flavus sp. nov., a member of the phylum Bacteroidetes isolated from soil.</title>
        <authorList>
            <person name="Li Y."/>
            <person name="Wang J."/>
        </authorList>
    </citation>
    <scope>NUCLEOTIDE SEQUENCE [LARGE SCALE GENOMIC DNA]</scope>
    <source>
        <strain evidence="1 2">SDU1-6</strain>
    </source>
</reference>
<organism evidence="1 2">
    <name type="scientific">Pseudochryseolinea flava</name>
    <dbReference type="NCBI Taxonomy" id="2059302"/>
    <lineage>
        <taxon>Bacteria</taxon>
        <taxon>Pseudomonadati</taxon>
        <taxon>Bacteroidota</taxon>
        <taxon>Cytophagia</taxon>
        <taxon>Cytophagales</taxon>
        <taxon>Fulvivirgaceae</taxon>
        <taxon>Pseudochryseolinea</taxon>
    </lineage>
</organism>
<gene>
    <name evidence="1" type="ORF">DQQ10_15385</name>
</gene>
<dbReference type="Proteomes" id="UP000251889">
    <property type="component" value="Unassembled WGS sequence"/>
</dbReference>